<name>A0A2J6R526_HYAVF</name>
<proteinExistence type="predicted"/>
<evidence type="ECO:0000313" key="2">
    <source>
        <dbReference type="Proteomes" id="UP000235786"/>
    </source>
</evidence>
<dbReference type="Proteomes" id="UP000235786">
    <property type="component" value="Unassembled WGS sequence"/>
</dbReference>
<sequence length="236" mass="26509">MTRTKLTGLPPEIRNSIFDLALVHDGPIPIASPRKKHVLRTQAHSNFACLLRVNKQINQEAKALFYSGNTFIIGNGYWGSTTYPNVQALKEFIKRVPKDCLALIRNVALYTYLARGYDRPSMYHKIRKEETSQLETISRAMTKYFTGLERVSATILPLSVVAYRSYTFEIKHEDIGGDIEAVAKPLRRVLAMPSLREFCFQIESARNIEILVAAVGEGKDNAKGMIKMVTGDGSLL</sequence>
<organism evidence="1 2">
    <name type="scientific">Hyaloscypha variabilis (strain UAMH 11265 / GT02V1 / F)</name>
    <name type="common">Meliniomyces variabilis</name>
    <dbReference type="NCBI Taxonomy" id="1149755"/>
    <lineage>
        <taxon>Eukaryota</taxon>
        <taxon>Fungi</taxon>
        <taxon>Dikarya</taxon>
        <taxon>Ascomycota</taxon>
        <taxon>Pezizomycotina</taxon>
        <taxon>Leotiomycetes</taxon>
        <taxon>Helotiales</taxon>
        <taxon>Hyaloscyphaceae</taxon>
        <taxon>Hyaloscypha</taxon>
        <taxon>Hyaloscypha variabilis</taxon>
    </lineage>
</organism>
<dbReference type="OrthoDB" id="62952at2759"/>
<dbReference type="EMBL" id="KZ613955">
    <property type="protein sequence ID" value="PMD33620.1"/>
    <property type="molecule type" value="Genomic_DNA"/>
</dbReference>
<evidence type="ECO:0000313" key="1">
    <source>
        <dbReference type="EMBL" id="PMD33620.1"/>
    </source>
</evidence>
<dbReference type="PANTHER" id="PTHR42085:SF2">
    <property type="entry name" value="F-BOX DOMAIN-CONTAINING PROTEIN"/>
    <property type="match status" value="1"/>
</dbReference>
<accession>A0A2J6R526</accession>
<dbReference type="AlphaFoldDB" id="A0A2J6R526"/>
<gene>
    <name evidence="1" type="ORF">L207DRAFT_639041</name>
</gene>
<dbReference type="PANTHER" id="PTHR42085">
    <property type="entry name" value="F-BOX DOMAIN-CONTAINING PROTEIN"/>
    <property type="match status" value="1"/>
</dbReference>
<keyword evidence="2" id="KW-1185">Reference proteome</keyword>
<reference evidence="1 2" key="1">
    <citation type="submission" date="2016-04" db="EMBL/GenBank/DDBJ databases">
        <title>A degradative enzymes factory behind the ericoid mycorrhizal symbiosis.</title>
        <authorList>
            <consortium name="DOE Joint Genome Institute"/>
            <person name="Martino E."/>
            <person name="Morin E."/>
            <person name="Grelet G."/>
            <person name="Kuo A."/>
            <person name="Kohler A."/>
            <person name="Daghino S."/>
            <person name="Barry K."/>
            <person name="Choi C."/>
            <person name="Cichocki N."/>
            <person name="Clum A."/>
            <person name="Copeland A."/>
            <person name="Hainaut M."/>
            <person name="Haridas S."/>
            <person name="Labutti K."/>
            <person name="Lindquist E."/>
            <person name="Lipzen A."/>
            <person name="Khouja H.-R."/>
            <person name="Murat C."/>
            <person name="Ohm R."/>
            <person name="Olson A."/>
            <person name="Spatafora J."/>
            <person name="Veneault-Fourrey C."/>
            <person name="Henrissat B."/>
            <person name="Grigoriev I."/>
            <person name="Martin F."/>
            <person name="Perotto S."/>
        </authorList>
    </citation>
    <scope>NUCLEOTIDE SEQUENCE [LARGE SCALE GENOMIC DNA]</scope>
    <source>
        <strain evidence="1 2">F</strain>
    </source>
</reference>
<protein>
    <recommendedName>
        <fullName evidence="3">F-box domain-containing protein</fullName>
    </recommendedName>
</protein>
<dbReference type="InterPro" id="IPR038883">
    <property type="entry name" value="AN11006-like"/>
</dbReference>
<evidence type="ECO:0008006" key="3">
    <source>
        <dbReference type="Google" id="ProtNLM"/>
    </source>
</evidence>